<dbReference type="RefSeq" id="YP_009020484.1">
    <property type="nucleotide sequence ID" value="NC_011916.1"/>
</dbReference>
<gene>
    <name evidence="1" type="ordered locus">CCNA_03913</name>
</gene>
<protein>
    <submittedName>
        <fullName evidence="1">Uncharacterized protein</fullName>
    </submittedName>
</protein>
<name>A0A0H3IXL3_CAUVN</name>
<sequence length="15" mass="1714">MAVIGLYAPRWRGSH</sequence>
<dbReference type="RefSeq" id="WP_024265495.1">
    <property type="nucleotide sequence ID" value="NC_011916.1"/>
</dbReference>
<dbReference type="EMBL" id="CP001340">
    <property type="protein sequence ID" value="AHI88515.1"/>
    <property type="molecule type" value="Genomic_DNA"/>
</dbReference>
<dbReference type="KEGG" id="ccs:CCNA_03913"/>
<dbReference type="GeneID" id="18668787"/>
<evidence type="ECO:0000313" key="2">
    <source>
        <dbReference type="Proteomes" id="UP000001364"/>
    </source>
</evidence>
<dbReference type="Proteomes" id="UP000001364">
    <property type="component" value="Chromosome"/>
</dbReference>
<evidence type="ECO:0000313" key="1">
    <source>
        <dbReference type="EMBL" id="AHI88515.1"/>
    </source>
</evidence>
<reference evidence="1 2" key="1">
    <citation type="journal article" date="2010" name="J. Bacteriol.">
        <title>The genetic basis of laboratory adaptation in Caulobacter crescentus.</title>
        <authorList>
            <person name="Marks M.E."/>
            <person name="Castro-Rojas C.M."/>
            <person name="Teiling C."/>
            <person name="Du L."/>
            <person name="Kapatral V."/>
            <person name="Walunas T.L."/>
            <person name="Crosson S."/>
        </authorList>
    </citation>
    <scope>NUCLEOTIDE SEQUENCE [LARGE SCALE GENOMIC DNA]</scope>
    <source>
        <strain evidence="2">NA1000 / CB15N</strain>
    </source>
</reference>
<accession>A0A0H3IXL3</accession>
<dbReference type="HOGENOM" id="CLU_3433980_0_0_5"/>
<keyword evidence="2" id="KW-1185">Reference proteome</keyword>
<organism evidence="1 2">
    <name type="scientific">Caulobacter vibrioides (strain NA1000 / CB15N)</name>
    <name type="common">Caulobacter crescentus</name>
    <dbReference type="NCBI Taxonomy" id="565050"/>
    <lineage>
        <taxon>Bacteria</taxon>
        <taxon>Pseudomonadati</taxon>
        <taxon>Pseudomonadota</taxon>
        <taxon>Alphaproteobacteria</taxon>
        <taxon>Caulobacterales</taxon>
        <taxon>Caulobacteraceae</taxon>
        <taxon>Caulobacter</taxon>
    </lineage>
</organism>
<proteinExistence type="predicted"/>